<name>A0A975BJ59_9BACT</name>
<organism evidence="1 2">
    <name type="scientific">Desulfonema magnum</name>
    <dbReference type="NCBI Taxonomy" id="45655"/>
    <lineage>
        <taxon>Bacteria</taxon>
        <taxon>Pseudomonadati</taxon>
        <taxon>Thermodesulfobacteriota</taxon>
        <taxon>Desulfobacteria</taxon>
        <taxon>Desulfobacterales</taxon>
        <taxon>Desulfococcaceae</taxon>
        <taxon>Desulfonema</taxon>
    </lineage>
</organism>
<dbReference type="RefSeq" id="WP_207681992.1">
    <property type="nucleotide sequence ID" value="NZ_CP061800.1"/>
</dbReference>
<evidence type="ECO:0000313" key="2">
    <source>
        <dbReference type="Proteomes" id="UP000663722"/>
    </source>
</evidence>
<reference evidence="1" key="1">
    <citation type="journal article" date="2021" name="Microb. Physiol.">
        <title>Proteogenomic Insights into the Physiology of Marine, Sulfate-Reducing, Filamentous Desulfonema limicola and Desulfonema magnum.</title>
        <authorList>
            <person name="Schnaars V."/>
            <person name="Wohlbrand L."/>
            <person name="Scheve S."/>
            <person name="Hinrichs C."/>
            <person name="Reinhardt R."/>
            <person name="Rabus R."/>
        </authorList>
    </citation>
    <scope>NUCLEOTIDE SEQUENCE</scope>
    <source>
        <strain evidence="1">4be13</strain>
    </source>
</reference>
<dbReference type="AlphaFoldDB" id="A0A975BJ59"/>
<dbReference type="KEGG" id="dmm:dnm_023180"/>
<dbReference type="Proteomes" id="UP000663722">
    <property type="component" value="Chromosome"/>
</dbReference>
<proteinExistence type="predicted"/>
<accession>A0A975BJ59</accession>
<evidence type="ECO:0000313" key="1">
    <source>
        <dbReference type="EMBL" id="QTA86297.1"/>
    </source>
</evidence>
<dbReference type="EMBL" id="CP061800">
    <property type="protein sequence ID" value="QTA86297.1"/>
    <property type="molecule type" value="Genomic_DNA"/>
</dbReference>
<gene>
    <name evidence="1" type="ORF">dnm_023180</name>
</gene>
<protein>
    <submittedName>
        <fullName evidence="1">Uncharacterized protein</fullName>
    </submittedName>
</protein>
<sequence length="77" mass="8724">MKVIADTSVLNYLTLIDAIRVLPYLFGKIIIQSFSYISMFKFSDPVRTKSLSFLRKQESISERCHASGSSGFLLSQE</sequence>
<keyword evidence="2" id="KW-1185">Reference proteome</keyword>